<dbReference type="EMBL" id="CASHTH010003130">
    <property type="protein sequence ID" value="CAI8040766.1"/>
    <property type="molecule type" value="Genomic_DNA"/>
</dbReference>
<gene>
    <name evidence="4" type="ORF">GBAR_LOCUS22668</name>
</gene>
<evidence type="ECO:0000256" key="2">
    <source>
        <dbReference type="PROSITE-ProRule" id="PRU00196"/>
    </source>
</evidence>
<dbReference type="AlphaFoldDB" id="A0AA35X5W7"/>
<protein>
    <recommendedName>
        <fullName evidence="3">SRCR domain-containing protein</fullName>
    </recommendedName>
</protein>
<organism evidence="4 5">
    <name type="scientific">Geodia barretti</name>
    <name type="common">Barrett's horny sponge</name>
    <dbReference type="NCBI Taxonomy" id="519541"/>
    <lineage>
        <taxon>Eukaryota</taxon>
        <taxon>Metazoa</taxon>
        <taxon>Porifera</taxon>
        <taxon>Demospongiae</taxon>
        <taxon>Heteroscleromorpha</taxon>
        <taxon>Tetractinellida</taxon>
        <taxon>Astrophorina</taxon>
        <taxon>Geodiidae</taxon>
        <taxon>Geodia</taxon>
    </lineage>
</organism>
<evidence type="ECO:0000313" key="5">
    <source>
        <dbReference type="Proteomes" id="UP001174909"/>
    </source>
</evidence>
<dbReference type="SUPFAM" id="SSF56487">
    <property type="entry name" value="SRCR-like"/>
    <property type="match status" value="1"/>
</dbReference>
<feature type="disulfide bond" evidence="2">
    <location>
        <begin position="54"/>
        <end position="64"/>
    </location>
</feature>
<evidence type="ECO:0000259" key="3">
    <source>
        <dbReference type="PROSITE" id="PS50287"/>
    </source>
</evidence>
<feature type="domain" description="SRCR" evidence="3">
    <location>
        <begin position="1"/>
        <end position="71"/>
    </location>
</feature>
<dbReference type="GO" id="GO:0016020">
    <property type="term" value="C:membrane"/>
    <property type="evidence" value="ECO:0007669"/>
    <property type="project" value="InterPro"/>
</dbReference>
<name>A0AA35X5W7_GEOBA</name>
<dbReference type="InterPro" id="IPR036772">
    <property type="entry name" value="SRCR-like_dom_sf"/>
</dbReference>
<dbReference type="Pfam" id="PF00530">
    <property type="entry name" value="SRCR"/>
    <property type="match status" value="1"/>
</dbReference>
<reference evidence="4" key="1">
    <citation type="submission" date="2023-03" db="EMBL/GenBank/DDBJ databases">
        <authorList>
            <person name="Steffen K."/>
            <person name="Cardenas P."/>
        </authorList>
    </citation>
    <scope>NUCLEOTIDE SEQUENCE</scope>
</reference>
<dbReference type="Gene3D" id="3.10.250.10">
    <property type="entry name" value="SRCR-like domain"/>
    <property type="match status" value="1"/>
</dbReference>
<proteinExistence type="predicted"/>
<feature type="non-terminal residue" evidence="4">
    <location>
        <position position="71"/>
    </location>
</feature>
<accession>A0AA35X5W7</accession>
<evidence type="ECO:0000313" key="4">
    <source>
        <dbReference type="EMBL" id="CAI8040766.1"/>
    </source>
</evidence>
<sequence>QYQLDCGTWTYFCQGSGWGDEEATVLCRELGYSHGVSGYIPTGAVPSLVKRIDCSGHENRLQDCVIEPAIS</sequence>
<comment type="caution">
    <text evidence="4">The sequence shown here is derived from an EMBL/GenBank/DDBJ whole genome shotgun (WGS) entry which is preliminary data.</text>
</comment>
<dbReference type="InterPro" id="IPR001190">
    <property type="entry name" value="SRCR"/>
</dbReference>
<keyword evidence="5" id="KW-1185">Reference proteome</keyword>
<evidence type="ECO:0000256" key="1">
    <source>
        <dbReference type="ARBA" id="ARBA00023157"/>
    </source>
</evidence>
<dbReference type="Proteomes" id="UP001174909">
    <property type="component" value="Unassembled WGS sequence"/>
</dbReference>
<feature type="non-terminal residue" evidence="4">
    <location>
        <position position="1"/>
    </location>
</feature>
<comment type="caution">
    <text evidence="2">Lacks conserved residue(s) required for the propagation of feature annotation.</text>
</comment>
<dbReference type="PROSITE" id="PS50287">
    <property type="entry name" value="SRCR_2"/>
    <property type="match status" value="1"/>
</dbReference>
<keyword evidence="1 2" id="KW-1015">Disulfide bond</keyword>